<organism evidence="2 3">
    <name type="scientific">Sphingobacterium multivorum</name>
    <dbReference type="NCBI Taxonomy" id="28454"/>
    <lineage>
        <taxon>Bacteria</taxon>
        <taxon>Pseudomonadati</taxon>
        <taxon>Bacteroidota</taxon>
        <taxon>Sphingobacteriia</taxon>
        <taxon>Sphingobacteriales</taxon>
        <taxon>Sphingobacteriaceae</taxon>
        <taxon>Sphingobacterium</taxon>
    </lineage>
</organism>
<dbReference type="EMBL" id="CP068224">
    <property type="protein sequence ID" value="QQT55297.1"/>
    <property type="molecule type" value="Genomic_DNA"/>
</dbReference>
<proteinExistence type="predicted"/>
<feature type="signal peptide" evidence="1">
    <location>
        <begin position="1"/>
        <end position="24"/>
    </location>
</feature>
<evidence type="ECO:0008006" key="4">
    <source>
        <dbReference type="Google" id="ProtNLM"/>
    </source>
</evidence>
<dbReference type="Proteomes" id="UP000595498">
    <property type="component" value="Chromosome"/>
</dbReference>
<evidence type="ECO:0000313" key="3">
    <source>
        <dbReference type="Proteomes" id="UP000595498"/>
    </source>
</evidence>
<sequence length="142" mass="16111">MKKIFLTIALTLFAILGFSQNSNSKKDYSSLILGSWKLREADDNGANKGFAMYGDEYFGTSFYNNDGSGTHVSLYKTSWKVVGDELTEKMVEDNGSPVSQDIWIKYSILKLDDETLELKVLDRKGDTNYRIDGAPRLVYKRK</sequence>
<evidence type="ECO:0000313" key="2">
    <source>
        <dbReference type="EMBL" id="QQT55297.1"/>
    </source>
</evidence>
<keyword evidence="1" id="KW-0732">Signal</keyword>
<protein>
    <recommendedName>
        <fullName evidence="4">Lipocalin-like domain-containing protein</fullName>
    </recommendedName>
</protein>
<gene>
    <name evidence="2" type="ORF">I6I98_08605</name>
</gene>
<feature type="chain" id="PRO_5045304601" description="Lipocalin-like domain-containing protein" evidence="1">
    <location>
        <begin position="25"/>
        <end position="142"/>
    </location>
</feature>
<name>A0ABX7CYE0_SPHMU</name>
<evidence type="ECO:0000256" key="1">
    <source>
        <dbReference type="SAM" id="SignalP"/>
    </source>
</evidence>
<keyword evidence="3" id="KW-1185">Reference proteome</keyword>
<accession>A0ABX7CYE0</accession>
<reference evidence="2 3" key="1">
    <citation type="submission" date="2021-01" db="EMBL/GenBank/DDBJ databases">
        <title>FDA dAtabase for Regulatory Grade micrObial Sequences (FDA-ARGOS): Supporting development and validation of Infectious Disease Dx tests.</title>
        <authorList>
            <person name="Sproer C."/>
            <person name="Gronow S."/>
            <person name="Severitt S."/>
            <person name="Schroder I."/>
            <person name="Tallon L."/>
            <person name="Sadzewicz L."/>
            <person name="Zhao X."/>
            <person name="Boylan J."/>
            <person name="Ott S."/>
            <person name="Bowen H."/>
            <person name="Vavikolanu K."/>
            <person name="Mehta A."/>
            <person name="Aluvathingal J."/>
            <person name="Nadendla S."/>
            <person name="Lowell S."/>
            <person name="Myers T."/>
            <person name="Yan Y."/>
            <person name="Sichtig H."/>
        </authorList>
    </citation>
    <scope>NUCLEOTIDE SEQUENCE [LARGE SCALE GENOMIC DNA]</scope>
    <source>
        <strain evidence="2 3">FDAARGOS_1141</strain>
    </source>
</reference>